<reference evidence="2" key="1">
    <citation type="submission" date="2020-03" db="EMBL/GenBank/DDBJ databases">
        <title>A mixture of massive structural variations and highly conserved coding sequences in Ustilaginoidea virens genome.</title>
        <authorList>
            <person name="Zhang K."/>
            <person name="Zhao Z."/>
            <person name="Zhang Z."/>
            <person name="Li Y."/>
            <person name="Hsiang T."/>
            <person name="Sun W."/>
        </authorList>
    </citation>
    <scope>NUCLEOTIDE SEQUENCE</scope>
    <source>
        <strain evidence="2">UV-8b</strain>
    </source>
</reference>
<sequence length="68" mass="7135">MAAIMADRASLEHHPSPRCQAPGARCQMPDAGKGVDKPTALHGWTHTASYPLASDSRFAEPGSPSLHG</sequence>
<dbReference type="GeneID" id="66061330"/>
<organism evidence="2 3">
    <name type="scientific">Ustilaginoidea virens</name>
    <name type="common">Rice false smut fungus</name>
    <name type="synonym">Villosiclava virens</name>
    <dbReference type="NCBI Taxonomy" id="1159556"/>
    <lineage>
        <taxon>Eukaryota</taxon>
        <taxon>Fungi</taxon>
        <taxon>Dikarya</taxon>
        <taxon>Ascomycota</taxon>
        <taxon>Pezizomycotina</taxon>
        <taxon>Sordariomycetes</taxon>
        <taxon>Hypocreomycetidae</taxon>
        <taxon>Hypocreales</taxon>
        <taxon>Clavicipitaceae</taxon>
        <taxon>Ustilaginoidea</taxon>
    </lineage>
</organism>
<proteinExistence type="predicted"/>
<keyword evidence="3" id="KW-1185">Reference proteome</keyword>
<protein>
    <submittedName>
        <fullName evidence="2">Uncharacterized protein</fullName>
    </submittedName>
</protein>
<feature type="region of interest" description="Disordered" evidence="1">
    <location>
        <begin position="1"/>
        <end position="42"/>
    </location>
</feature>
<evidence type="ECO:0000313" key="2">
    <source>
        <dbReference type="EMBL" id="QUC16311.1"/>
    </source>
</evidence>
<dbReference type="RefSeq" id="XP_042993984.1">
    <property type="nucleotide sequence ID" value="XM_043138050.1"/>
</dbReference>
<gene>
    <name evidence="2" type="ORF">UV8b_00552</name>
</gene>
<dbReference type="KEGG" id="uvi:66061330"/>
<accession>A0A8E5MEF8</accession>
<dbReference type="EMBL" id="CP072753">
    <property type="protein sequence ID" value="QUC16311.1"/>
    <property type="molecule type" value="Genomic_DNA"/>
</dbReference>
<name>A0A8E5MEF8_USTVR</name>
<dbReference type="AlphaFoldDB" id="A0A8E5MEF8"/>
<evidence type="ECO:0000256" key="1">
    <source>
        <dbReference type="SAM" id="MobiDB-lite"/>
    </source>
</evidence>
<dbReference type="Proteomes" id="UP000027002">
    <property type="component" value="Chromosome 1"/>
</dbReference>
<evidence type="ECO:0000313" key="3">
    <source>
        <dbReference type="Proteomes" id="UP000027002"/>
    </source>
</evidence>